<accession>A0A158QK25</accession>
<feature type="compositionally biased region" description="Basic and acidic residues" evidence="1">
    <location>
        <begin position="27"/>
        <end position="39"/>
    </location>
</feature>
<dbReference type="OrthoDB" id="5875910at2759"/>
<feature type="compositionally biased region" description="Basic and acidic residues" evidence="1">
    <location>
        <begin position="49"/>
        <end position="62"/>
    </location>
</feature>
<dbReference type="EMBL" id="UZAF01016151">
    <property type="protein sequence ID" value="VDO21795.1"/>
    <property type="molecule type" value="Genomic_DNA"/>
</dbReference>
<feature type="region of interest" description="Disordered" evidence="1">
    <location>
        <begin position="1"/>
        <end position="77"/>
    </location>
</feature>
<dbReference type="Proteomes" id="UP000268014">
    <property type="component" value="Unassembled WGS sequence"/>
</dbReference>
<reference evidence="4" key="1">
    <citation type="submission" date="2016-04" db="UniProtKB">
        <authorList>
            <consortium name="WormBaseParasite"/>
        </authorList>
    </citation>
    <scope>IDENTIFICATION</scope>
</reference>
<proteinExistence type="predicted"/>
<sequence length="1212" mass="132654">MKRGKRAGRGRRGGLDDSFGGDGGLAFDKRNRAGRDRGGYHGSRGGGTDSRDCWRGSWRDVGRGNQQGWQGQKRSGGFSGFSTGSFGVMGDVDIINCSSNSPENVTAEIPIANMEDFSCGTVCEKVKKIGCSITHDGELPDFSKNKEIAFTSNPLQDKGASCEVFESSKLVEHHQNRTINVHKETVIRLRKNIEVNKSESGECHREHKNDAVTANINGLDDFIRHSTHPKRRVRSLSQTLMNGFGGGSLKEERRSSAKYYSIRATEEECRQFVGDEEGQIRSIHNDGNFNNHRLSKLSIHTNNDEFFYVGGHPPSDGRTSLRSRGTISRQVDSHYMTASEQIRSPEVGGEVLEAMISSRSELLSNEDKNTHSEASGITTFVTPMSTYESQEAIKLTSSENNFNQDEQLTEMPYERNAEARIPRQLFTNSRQTIDDQSTTVHKFSSEASIDRANGHHPKDMRKSTQNVADEVESPSAQKYSSEISLHAARNHPLTASRQSMPLSMSNVADGDEPATAQLNSSEVSLHAGDKHYPLSVIRQTVRQSTQNAADDVEPATAQIYSSEASLHAAESHHPLTASRKSMRISTSNVADDVELPTTQVYSSQATLHAAECHHPLTASRQSMRTSTQNVGDDVEPATAQVYSSQASLHAAESYHPLTASRQSMWISTYNAADDVELPTAQVYTSQASLHAAECHHPLTSSRQNMRISTSNVADDVELPTAQVYSSQASLHAAECHHPLTSSRQSMRISTSNVADDVELPTAQVYSSQASLPAAECHHPLTASRQSMRISTSNVADDVELPTAQVYSSQASLHAAESHHPLNASRQSMRTSTQNVGDDVELATARMYSSQDRLHATECHHPLTSSRQSMRISSSIVAGDVERPTAQLYSSQASLHAAVSHPPLTASRQSMEVYNRDDSEMFQSNLGREVIIPVAQSNLGREVIIEGSNTDPPKLSDRCSLQTLPVMCSRSRGSSQSSVHGFETSSGGLWYHFSNPERIQNSSSSNAKAGHMGVGTSTKTRVQVTSQASSNKTSQRSRSSSRTRQNEVHFSSIPQLFSHPDDRFVVDSSGEPFRPTAEHERTPKVVNVGSRNLVANCESRSSLPEFHQATVAMDSQLLTVPVQSGTESNVESDMDLPSQAPSLKSIDINPPPDVPPALVVTDALTPKRAPIAIEDQDGHNSPAGLNRTIFSRPAFRRRRFKEVLLRTALYGCV</sequence>
<feature type="compositionally biased region" description="Polar residues" evidence="1">
    <location>
        <begin position="1014"/>
        <end position="1027"/>
    </location>
</feature>
<gene>
    <name evidence="2" type="ORF">HPLM_LOCUS3834</name>
</gene>
<evidence type="ECO:0000313" key="4">
    <source>
        <dbReference type="WBParaSite" id="HPLM_0000384201-mRNA-1"/>
    </source>
</evidence>
<dbReference type="WBParaSite" id="HPLM_0000384201-mRNA-1">
    <property type="protein sequence ID" value="HPLM_0000384201-mRNA-1"/>
    <property type="gene ID" value="HPLM_0000384201"/>
</dbReference>
<feature type="compositionally biased region" description="Low complexity" evidence="1">
    <location>
        <begin position="1028"/>
        <end position="1042"/>
    </location>
</feature>
<evidence type="ECO:0000256" key="1">
    <source>
        <dbReference type="SAM" id="MobiDB-lite"/>
    </source>
</evidence>
<dbReference type="STRING" id="6290.A0A158QK25"/>
<feature type="region of interest" description="Disordered" evidence="1">
    <location>
        <begin position="429"/>
        <end position="476"/>
    </location>
</feature>
<name>A0A158QK25_HAEPC</name>
<feature type="compositionally biased region" description="Polar residues" evidence="1">
    <location>
        <begin position="64"/>
        <end position="73"/>
    </location>
</feature>
<dbReference type="AlphaFoldDB" id="A0A158QK25"/>
<evidence type="ECO:0000313" key="2">
    <source>
        <dbReference type="EMBL" id="VDO21795.1"/>
    </source>
</evidence>
<protein>
    <submittedName>
        <fullName evidence="4">BRCT domain-containing protein</fullName>
    </submittedName>
</protein>
<feature type="region of interest" description="Disordered" evidence="1">
    <location>
        <begin position="809"/>
        <end position="835"/>
    </location>
</feature>
<evidence type="ECO:0000313" key="3">
    <source>
        <dbReference type="Proteomes" id="UP000268014"/>
    </source>
</evidence>
<keyword evidence="3" id="KW-1185">Reference proteome</keyword>
<feature type="compositionally biased region" description="Basic residues" evidence="1">
    <location>
        <begin position="1"/>
        <end position="12"/>
    </location>
</feature>
<feature type="compositionally biased region" description="Basic and acidic residues" evidence="1">
    <location>
        <begin position="448"/>
        <end position="462"/>
    </location>
</feature>
<feature type="region of interest" description="Disordered" evidence="1">
    <location>
        <begin position="998"/>
        <end position="1049"/>
    </location>
</feature>
<reference evidence="2 3" key="2">
    <citation type="submission" date="2018-11" db="EMBL/GenBank/DDBJ databases">
        <authorList>
            <consortium name="Pathogen Informatics"/>
        </authorList>
    </citation>
    <scope>NUCLEOTIDE SEQUENCE [LARGE SCALE GENOMIC DNA]</scope>
    <source>
        <strain evidence="2 3">MHpl1</strain>
    </source>
</reference>
<feature type="compositionally biased region" description="Polar residues" evidence="1">
    <location>
        <begin position="429"/>
        <end position="447"/>
    </location>
</feature>
<feature type="compositionally biased region" description="Polar residues" evidence="1">
    <location>
        <begin position="823"/>
        <end position="835"/>
    </location>
</feature>
<organism evidence="4">
    <name type="scientific">Haemonchus placei</name>
    <name type="common">Barber's pole worm</name>
    <dbReference type="NCBI Taxonomy" id="6290"/>
    <lineage>
        <taxon>Eukaryota</taxon>
        <taxon>Metazoa</taxon>
        <taxon>Ecdysozoa</taxon>
        <taxon>Nematoda</taxon>
        <taxon>Chromadorea</taxon>
        <taxon>Rhabditida</taxon>
        <taxon>Rhabditina</taxon>
        <taxon>Rhabditomorpha</taxon>
        <taxon>Strongyloidea</taxon>
        <taxon>Trichostrongylidae</taxon>
        <taxon>Haemonchus</taxon>
    </lineage>
</organism>